<dbReference type="EMBL" id="KB469302">
    <property type="protein sequence ID" value="EPQ55384.1"/>
    <property type="molecule type" value="Genomic_DNA"/>
</dbReference>
<dbReference type="Proteomes" id="UP000030669">
    <property type="component" value="Unassembled WGS sequence"/>
</dbReference>
<dbReference type="RefSeq" id="XP_007866512.1">
    <property type="nucleotide sequence ID" value="XM_007868321.1"/>
</dbReference>
<sequence>LTIENVLDEWRTGEREDIQFTAKLYQAKYDRHLYELERFHDKTKRYRIIPSIQTDLLNQACENARAPVMEPSDLGPGLMDDDLEQAIQDWLARRGGASDDDQGGDVRHEAGLEAVEDREQAVPDDEY</sequence>
<name>S7RR37_GLOTA</name>
<dbReference type="InterPro" id="IPR045341">
    <property type="entry name" value="DUF6532"/>
</dbReference>
<evidence type="ECO:0000256" key="1">
    <source>
        <dbReference type="SAM" id="MobiDB-lite"/>
    </source>
</evidence>
<accession>S7RR37</accession>
<dbReference type="KEGG" id="gtr:GLOTRDRAFT_129660"/>
<feature type="compositionally biased region" description="Basic and acidic residues" evidence="1">
    <location>
        <begin position="104"/>
        <end position="121"/>
    </location>
</feature>
<evidence type="ECO:0000313" key="3">
    <source>
        <dbReference type="EMBL" id="EPQ55384.1"/>
    </source>
</evidence>
<keyword evidence="4" id="KW-1185">Reference proteome</keyword>
<protein>
    <recommendedName>
        <fullName evidence="2">DUF6532 domain-containing protein</fullName>
    </recommendedName>
</protein>
<dbReference type="GeneID" id="19301981"/>
<dbReference type="OrthoDB" id="3257342at2759"/>
<feature type="region of interest" description="Disordered" evidence="1">
    <location>
        <begin position="91"/>
        <end position="127"/>
    </location>
</feature>
<evidence type="ECO:0000313" key="4">
    <source>
        <dbReference type="Proteomes" id="UP000030669"/>
    </source>
</evidence>
<feature type="non-terminal residue" evidence="3">
    <location>
        <position position="1"/>
    </location>
</feature>
<dbReference type="Pfam" id="PF20149">
    <property type="entry name" value="DUF6532"/>
    <property type="match status" value="1"/>
</dbReference>
<evidence type="ECO:0000259" key="2">
    <source>
        <dbReference type="Pfam" id="PF20149"/>
    </source>
</evidence>
<feature type="domain" description="DUF6532" evidence="2">
    <location>
        <begin position="2"/>
        <end position="39"/>
    </location>
</feature>
<dbReference type="HOGENOM" id="CLU_1975762_0_0_1"/>
<dbReference type="AlphaFoldDB" id="S7RR37"/>
<gene>
    <name evidence="3" type="ORF">GLOTRDRAFT_129660</name>
</gene>
<proteinExistence type="predicted"/>
<reference evidence="3 4" key="1">
    <citation type="journal article" date="2012" name="Science">
        <title>The Paleozoic origin of enzymatic lignin decomposition reconstructed from 31 fungal genomes.</title>
        <authorList>
            <person name="Floudas D."/>
            <person name="Binder M."/>
            <person name="Riley R."/>
            <person name="Barry K."/>
            <person name="Blanchette R.A."/>
            <person name="Henrissat B."/>
            <person name="Martinez A.T."/>
            <person name="Otillar R."/>
            <person name="Spatafora J.W."/>
            <person name="Yadav J.S."/>
            <person name="Aerts A."/>
            <person name="Benoit I."/>
            <person name="Boyd A."/>
            <person name="Carlson A."/>
            <person name="Copeland A."/>
            <person name="Coutinho P.M."/>
            <person name="de Vries R.P."/>
            <person name="Ferreira P."/>
            <person name="Findley K."/>
            <person name="Foster B."/>
            <person name="Gaskell J."/>
            <person name="Glotzer D."/>
            <person name="Gorecki P."/>
            <person name="Heitman J."/>
            <person name="Hesse C."/>
            <person name="Hori C."/>
            <person name="Igarashi K."/>
            <person name="Jurgens J.A."/>
            <person name="Kallen N."/>
            <person name="Kersten P."/>
            <person name="Kohler A."/>
            <person name="Kuees U."/>
            <person name="Kumar T.K.A."/>
            <person name="Kuo A."/>
            <person name="LaButti K."/>
            <person name="Larrondo L.F."/>
            <person name="Lindquist E."/>
            <person name="Ling A."/>
            <person name="Lombard V."/>
            <person name="Lucas S."/>
            <person name="Lundell T."/>
            <person name="Martin R."/>
            <person name="McLaughlin D.J."/>
            <person name="Morgenstern I."/>
            <person name="Morin E."/>
            <person name="Murat C."/>
            <person name="Nagy L.G."/>
            <person name="Nolan M."/>
            <person name="Ohm R.A."/>
            <person name="Patyshakuliyeva A."/>
            <person name="Rokas A."/>
            <person name="Ruiz-Duenas F.J."/>
            <person name="Sabat G."/>
            <person name="Salamov A."/>
            <person name="Samejima M."/>
            <person name="Schmutz J."/>
            <person name="Slot J.C."/>
            <person name="St John F."/>
            <person name="Stenlid J."/>
            <person name="Sun H."/>
            <person name="Sun S."/>
            <person name="Syed K."/>
            <person name="Tsang A."/>
            <person name="Wiebenga A."/>
            <person name="Young D."/>
            <person name="Pisabarro A."/>
            <person name="Eastwood D.C."/>
            <person name="Martin F."/>
            <person name="Cullen D."/>
            <person name="Grigoriev I.V."/>
            <person name="Hibbett D.S."/>
        </authorList>
    </citation>
    <scope>NUCLEOTIDE SEQUENCE [LARGE SCALE GENOMIC DNA]</scope>
    <source>
        <strain evidence="3 4">ATCC 11539</strain>
    </source>
</reference>
<organism evidence="3 4">
    <name type="scientific">Gloeophyllum trabeum (strain ATCC 11539 / FP-39264 / Madison 617)</name>
    <name type="common">Brown rot fungus</name>
    <dbReference type="NCBI Taxonomy" id="670483"/>
    <lineage>
        <taxon>Eukaryota</taxon>
        <taxon>Fungi</taxon>
        <taxon>Dikarya</taxon>
        <taxon>Basidiomycota</taxon>
        <taxon>Agaricomycotina</taxon>
        <taxon>Agaricomycetes</taxon>
        <taxon>Gloeophyllales</taxon>
        <taxon>Gloeophyllaceae</taxon>
        <taxon>Gloeophyllum</taxon>
    </lineage>
</organism>